<dbReference type="PANTHER" id="PTHR24305:SF166">
    <property type="entry name" value="CYTOCHROME P450 12A4, MITOCHONDRIAL-RELATED"/>
    <property type="match status" value="1"/>
</dbReference>
<dbReference type="CDD" id="cd11053">
    <property type="entry name" value="CYP110-like"/>
    <property type="match status" value="1"/>
</dbReference>
<keyword evidence="5 6" id="KW-0349">Heme</keyword>
<keyword evidence="8" id="KW-1185">Reference proteome</keyword>
<dbReference type="GO" id="GO:0005506">
    <property type="term" value="F:iron ion binding"/>
    <property type="evidence" value="ECO:0007669"/>
    <property type="project" value="InterPro"/>
</dbReference>
<feature type="binding site" description="axial binding residue" evidence="5">
    <location>
        <position position="387"/>
    </location>
    <ligand>
        <name>heme</name>
        <dbReference type="ChEBI" id="CHEBI:30413"/>
    </ligand>
    <ligandPart>
        <name>Fe</name>
        <dbReference type="ChEBI" id="CHEBI:18248"/>
    </ligandPart>
</feature>
<dbReference type="PANTHER" id="PTHR24305">
    <property type="entry name" value="CYTOCHROME P450"/>
    <property type="match status" value="1"/>
</dbReference>
<dbReference type="InterPro" id="IPR050121">
    <property type="entry name" value="Cytochrome_P450_monoxygenase"/>
</dbReference>
<evidence type="ECO:0000256" key="5">
    <source>
        <dbReference type="PIRSR" id="PIRSR602403-1"/>
    </source>
</evidence>
<dbReference type="PRINTS" id="PR00385">
    <property type="entry name" value="P450"/>
</dbReference>
<dbReference type="Pfam" id="PF00067">
    <property type="entry name" value="p450"/>
    <property type="match status" value="1"/>
</dbReference>
<keyword evidence="6" id="KW-0503">Monooxygenase</keyword>
<evidence type="ECO:0000256" key="6">
    <source>
        <dbReference type="RuleBase" id="RU000461"/>
    </source>
</evidence>
<dbReference type="GO" id="GO:0004497">
    <property type="term" value="F:monooxygenase activity"/>
    <property type="evidence" value="ECO:0007669"/>
    <property type="project" value="UniProtKB-KW"/>
</dbReference>
<dbReference type="Gene3D" id="1.10.630.10">
    <property type="entry name" value="Cytochrome P450"/>
    <property type="match status" value="1"/>
</dbReference>
<evidence type="ECO:0000256" key="3">
    <source>
        <dbReference type="ARBA" id="ARBA00022723"/>
    </source>
</evidence>
<dbReference type="Proteomes" id="UP000077342">
    <property type="component" value="Unassembled WGS sequence"/>
</dbReference>
<name>A0A163YIE3_9MYCO</name>
<gene>
    <name evidence="7" type="ORF">A4G28_17445</name>
</gene>
<evidence type="ECO:0000256" key="1">
    <source>
        <dbReference type="ARBA" id="ARBA00001971"/>
    </source>
</evidence>
<organism evidence="7 8">
    <name type="scientific">Mycobacterium ostraviense</name>
    <dbReference type="NCBI Taxonomy" id="2738409"/>
    <lineage>
        <taxon>Bacteria</taxon>
        <taxon>Bacillati</taxon>
        <taxon>Actinomycetota</taxon>
        <taxon>Actinomycetes</taxon>
        <taxon>Mycobacteriales</taxon>
        <taxon>Mycobacteriaceae</taxon>
        <taxon>Mycobacterium</taxon>
    </lineage>
</organism>
<protein>
    <submittedName>
        <fullName evidence="7">Cytochrome P450</fullName>
    </submittedName>
</protein>
<evidence type="ECO:0000256" key="4">
    <source>
        <dbReference type="ARBA" id="ARBA00023004"/>
    </source>
</evidence>
<dbReference type="EMBL" id="LWCI01000126">
    <property type="protein sequence ID" value="KZS60470.1"/>
    <property type="molecule type" value="Genomic_DNA"/>
</dbReference>
<evidence type="ECO:0000313" key="7">
    <source>
        <dbReference type="EMBL" id="KZS60470.1"/>
    </source>
</evidence>
<accession>A0A163YIE3</accession>
<dbReference type="AlphaFoldDB" id="A0A163YIE3"/>
<proteinExistence type="inferred from homology"/>
<reference evidence="8" key="1">
    <citation type="submission" date="2016-04" db="EMBL/GenBank/DDBJ databases">
        <authorList>
            <person name="Strapagiel D."/>
            <person name="Borowka P."/>
            <person name="Marciniak B."/>
            <person name="Bakula Z."/>
            <person name="Van Ingen J."/>
            <person name="Safianowska A."/>
            <person name="Dziadek J."/>
            <person name="Jagielski T."/>
        </authorList>
    </citation>
    <scope>NUCLEOTIDE SEQUENCE [LARGE SCALE GENOMIC DNA]</scope>
    <source>
        <strain evidence="8">1010001458</strain>
    </source>
</reference>
<keyword evidence="3 5" id="KW-0479">Metal-binding</keyword>
<comment type="caution">
    <text evidence="7">The sequence shown here is derived from an EMBL/GenBank/DDBJ whole genome shotgun (WGS) entry which is preliminary data.</text>
</comment>
<evidence type="ECO:0000313" key="8">
    <source>
        <dbReference type="Proteomes" id="UP000077342"/>
    </source>
</evidence>
<dbReference type="InterPro" id="IPR036396">
    <property type="entry name" value="Cyt_P450_sf"/>
</dbReference>
<dbReference type="PRINTS" id="PR00465">
    <property type="entry name" value="EP450IV"/>
</dbReference>
<dbReference type="GO" id="GO:0016705">
    <property type="term" value="F:oxidoreductase activity, acting on paired donors, with incorporation or reduction of molecular oxygen"/>
    <property type="evidence" value="ECO:0007669"/>
    <property type="project" value="InterPro"/>
</dbReference>
<dbReference type="RefSeq" id="WP_075511800.1">
    <property type="nucleotide sequence ID" value="NZ_CP089224.1"/>
</dbReference>
<dbReference type="InterPro" id="IPR001128">
    <property type="entry name" value="Cyt_P450"/>
</dbReference>
<dbReference type="SUPFAM" id="SSF48264">
    <property type="entry name" value="Cytochrome P450"/>
    <property type="match status" value="1"/>
</dbReference>
<dbReference type="InterPro" id="IPR017972">
    <property type="entry name" value="Cyt_P450_CS"/>
</dbReference>
<comment type="similarity">
    <text evidence="2 6">Belongs to the cytochrome P450 family.</text>
</comment>
<evidence type="ECO:0000256" key="2">
    <source>
        <dbReference type="ARBA" id="ARBA00010617"/>
    </source>
</evidence>
<keyword evidence="6" id="KW-0560">Oxidoreductase</keyword>
<dbReference type="PROSITE" id="PS00086">
    <property type="entry name" value="CYTOCHROME_P450"/>
    <property type="match status" value="1"/>
</dbReference>
<dbReference type="InterPro" id="IPR002403">
    <property type="entry name" value="Cyt_P450_E_grp-IV"/>
</dbReference>
<sequence length="462" mass="50168">MGDSGSLPRGPRLPRWVQALLMLTDGSHFVAACHRRYGGVFTLRVAGVGTIVYLADPADIKTVFAGDPSVFHAGEANSILRGLLGDSSLLVIDDDMHRDRRRRMMLPPFHRDAVTQQARLMAEIAADNIATWPVGRDFAVAPKMSEITLEVILQTVIGASDPARLAALRDVMPRLLSVGPWDSLALAKPDLLRHRWWRRLRRRIAAADQLLYAEIADRRAHPDLATRTDALAMLVRAAADDTGPLTDAELRDQLMTLLVAGHDTTATALSWALERLTRHPPVLAKAVRAADASAAGDPAGDEYLDALAKETLRIRSVVFDVGRVLTRPVDLAGYRLPAGTLVAPGIGLVHGSAALYREPDRFDPDRMLGATLSPVTWFPFGGGNRRCLGATFAMVEMRVVLREILRRAVLTTTTASGERQKLKHVIVVPHRGARIRVRAINDVPAVPRAAALLASHGASGVS</sequence>
<keyword evidence="4 5" id="KW-0408">Iron</keyword>
<comment type="cofactor">
    <cofactor evidence="1 5">
        <name>heme</name>
        <dbReference type="ChEBI" id="CHEBI:30413"/>
    </cofactor>
</comment>
<dbReference type="GO" id="GO:0020037">
    <property type="term" value="F:heme binding"/>
    <property type="evidence" value="ECO:0007669"/>
    <property type="project" value="InterPro"/>
</dbReference>